<evidence type="ECO:0000313" key="3">
    <source>
        <dbReference type="Proteomes" id="UP000032309"/>
    </source>
</evidence>
<accession>A0ABQ0K1Z5</accession>
<dbReference type="RefSeq" id="WP_052564739.1">
    <property type="nucleotide sequence ID" value="NZ_BAFN01000001.1"/>
</dbReference>
<gene>
    <name evidence="2" type="ORF">BROSI_A3327</name>
</gene>
<organism evidence="2 3">
    <name type="scientific">Candidatus Brocadia sinica JPN1</name>
    <dbReference type="NCBI Taxonomy" id="1197129"/>
    <lineage>
        <taxon>Bacteria</taxon>
        <taxon>Pseudomonadati</taxon>
        <taxon>Planctomycetota</taxon>
        <taxon>Candidatus Brocadiia</taxon>
        <taxon>Candidatus Brocadiales</taxon>
        <taxon>Candidatus Brocadiaceae</taxon>
        <taxon>Candidatus Brocadia</taxon>
    </lineage>
</organism>
<dbReference type="EMBL" id="BAFN01000001">
    <property type="protein sequence ID" value="GAN34784.1"/>
    <property type="molecule type" value="Genomic_DNA"/>
</dbReference>
<reference evidence="3" key="1">
    <citation type="journal article" date="2015" name="Genome Announc.">
        <title>Draft Genome Sequence of an Anaerobic Ammonium-Oxidizing Bacterium, "Candidatus Brocadia sinica".</title>
        <authorList>
            <person name="Oshiki M."/>
            <person name="Shinyako-Hata K."/>
            <person name="Satoh H."/>
            <person name="Okabe S."/>
        </authorList>
    </citation>
    <scope>NUCLEOTIDE SEQUENCE [LARGE SCALE GENOMIC DNA]</scope>
    <source>
        <strain evidence="3">JPN1</strain>
    </source>
</reference>
<name>A0ABQ0K1Z5_9BACT</name>
<sequence length="140" mass="15277">MKYYKKPVTIVFLFVASLLGIGLSYCFAQAESEVHGVAIVSMDVPLSVSIGKKVNIEIVVGNEQKTKVATILTVTCHETGQQIGREALNLDGSSSKKIVYTWNTGGLKEGTYRIHAEVEKIPGETDVDDNVKHLEVALVR</sequence>
<comment type="caution">
    <text evidence="2">The sequence shown here is derived from an EMBL/GenBank/DDBJ whole genome shotgun (WGS) entry which is preliminary data.</text>
</comment>
<dbReference type="Gene3D" id="2.60.40.10">
    <property type="entry name" value="Immunoglobulins"/>
    <property type="match status" value="1"/>
</dbReference>
<proteinExistence type="predicted"/>
<evidence type="ECO:0008006" key="4">
    <source>
        <dbReference type="Google" id="ProtNLM"/>
    </source>
</evidence>
<dbReference type="InterPro" id="IPR013783">
    <property type="entry name" value="Ig-like_fold"/>
</dbReference>
<evidence type="ECO:0000256" key="1">
    <source>
        <dbReference type="SAM" id="SignalP"/>
    </source>
</evidence>
<keyword evidence="3" id="KW-1185">Reference proteome</keyword>
<feature type="signal peptide" evidence="1">
    <location>
        <begin position="1"/>
        <end position="30"/>
    </location>
</feature>
<evidence type="ECO:0000313" key="2">
    <source>
        <dbReference type="EMBL" id="GAN34784.1"/>
    </source>
</evidence>
<keyword evidence="1" id="KW-0732">Signal</keyword>
<protein>
    <recommendedName>
        <fullName evidence="4">CARDB domain-containing protein</fullName>
    </recommendedName>
</protein>
<dbReference type="Proteomes" id="UP000032309">
    <property type="component" value="Unassembled WGS sequence"/>
</dbReference>
<feature type="chain" id="PRO_5046145987" description="CARDB domain-containing protein" evidence="1">
    <location>
        <begin position="31"/>
        <end position="140"/>
    </location>
</feature>